<dbReference type="AlphaFoldDB" id="A0A501WQD1"/>
<organism evidence="3 4">
    <name type="scientific">Maribrevibacterium harenarium</name>
    <dbReference type="NCBI Taxonomy" id="2589817"/>
    <lineage>
        <taxon>Bacteria</taxon>
        <taxon>Pseudomonadati</taxon>
        <taxon>Pseudomonadota</taxon>
        <taxon>Gammaproteobacteria</taxon>
        <taxon>Oceanospirillales</taxon>
        <taxon>Oceanospirillaceae</taxon>
        <taxon>Maribrevibacterium</taxon>
    </lineage>
</organism>
<dbReference type="OrthoDB" id="6114420at2"/>
<evidence type="ECO:0000313" key="3">
    <source>
        <dbReference type="EMBL" id="TPE51558.1"/>
    </source>
</evidence>
<sequence>MGSTILRRLLTGIIASLLAGLLILWFALPSIARFGANHYLADHGLKLSFQTLTLNLFPLALIADDVRLSPTSSDSSKPETSLKTLYLELSPTELLQDKLTISQVQVEGLQLTIKQQADAFMVAGFALPTSENSSLPRESSTAATDPLNLAMQLDAMSLKDIQVIYHDQEHRQLTATLQKALVSNAHYDLVNASGDASYQLDLRVNQNSTFNSLGDIRFSHNQIRLDGLDNRLQIPLADWAPWIETQFGHLSGNVALTAAIELVLDQSESELAVALSSTGTQLNAKNITYQDLTGELSLELPEAELVSSVHVLQSKDVLDLKFRPNLAVTGLVFQSDNTTNLELQQANFHSLVHSQFTPNSSSVEWLNFSAELNELNAKHQENQLRLQQLAFGSNQITLDLASNQSKINLDTAALNLKNADLTDGINQASLASFAISSVLSSGTIAPNLTELQLEKLLSQIQQIQLNSQSTDSPSAETNIAAIYLSSPDLVLQQNDTGLSLQGSLRSEIDQVIATYDDSQLKADRLDLLTEGINLSQQALQTEFSSSLISLLSQGVALNSTNQSVAYEHWQTDLTDSSGVVNSVPKSPQWSLTTQLDTSLSDLSLQQNDTQASLSGLSIKTDLQAADESNNSLSVSLADYQSEWRDLRLNTAEINGTSDLFTLKWDLLNVQQGQDSPLHVVLKQATTYLNNFAALQPNGDKLVSLTESTTRLQDLNWSAQDWSIQLDSQLLSGLALSQVQTASIPLVNVGELEAHNIRVTPAKIQVDSLDIIDLNSTIDILPDGTLNNLVTLPVQSKIEEETSTEPTQAPLEASDTAMAPALQVGKIRVLGASRLQLTDQSVTPVLRNDVQIQQFEVTDINSELPDQPTQFTVGLTNSTYATLTASGSLFPFKTPLDIDLKVNVNEAELPPFSPYLVDVLGYKIASGQLDMQLVLSSQSGELNGQTQIALRSLDLGSEVNSGKVMQVGAIPLNLAVDFLKDGDGVIELDVPLKGDINNPQFQVQSFLMLPIRQALYKASTSYVMQTFVPYANVVSIAQIAGEQLLRIRVKPLLFDAGSSDINANQQAYIDELAKLMQDKSASEARLCGYATNADKPTLTDATIGNENLLTQQLYGLAEARAQALKQQLVAQGISSTRLYICAPELDQEDDRPRVELNF</sequence>
<dbReference type="PROSITE" id="PS51123">
    <property type="entry name" value="OMPA_2"/>
    <property type="match status" value="1"/>
</dbReference>
<dbReference type="GO" id="GO:0016020">
    <property type="term" value="C:membrane"/>
    <property type="evidence" value="ECO:0007669"/>
    <property type="project" value="UniProtKB-UniRule"/>
</dbReference>
<dbReference type="Proteomes" id="UP000315901">
    <property type="component" value="Unassembled WGS sequence"/>
</dbReference>
<dbReference type="RefSeq" id="WP_140588648.1">
    <property type="nucleotide sequence ID" value="NZ_VFRR01000015.1"/>
</dbReference>
<evidence type="ECO:0000259" key="2">
    <source>
        <dbReference type="PROSITE" id="PS51123"/>
    </source>
</evidence>
<dbReference type="SUPFAM" id="SSF103088">
    <property type="entry name" value="OmpA-like"/>
    <property type="match status" value="1"/>
</dbReference>
<proteinExistence type="predicted"/>
<gene>
    <name evidence="3" type="ORF">FJM67_09185</name>
</gene>
<keyword evidence="4" id="KW-1185">Reference proteome</keyword>
<dbReference type="InterPro" id="IPR036737">
    <property type="entry name" value="OmpA-like_sf"/>
</dbReference>
<reference evidence="3 4" key="1">
    <citation type="submission" date="2019-06" db="EMBL/GenBank/DDBJ databases">
        <title>A novel bacterium of genus Marinomonas, isolated from coastal sand.</title>
        <authorList>
            <person name="Huang H."/>
            <person name="Mo K."/>
            <person name="Hu Y."/>
        </authorList>
    </citation>
    <scope>NUCLEOTIDE SEQUENCE [LARGE SCALE GENOMIC DNA]</scope>
    <source>
        <strain evidence="3 4">HB171799</strain>
    </source>
</reference>
<protein>
    <submittedName>
        <fullName evidence="3">DUF748 domain-containing protein</fullName>
    </submittedName>
</protein>
<feature type="domain" description="OmpA-like" evidence="2">
    <location>
        <begin position="1040"/>
        <end position="1157"/>
    </location>
</feature>
<dbReference type="Gene3D" id="3.30.1330.60">
    <property type="entry name" value="OmpA-like domain"/>
    <property type="match status" value="1"/>
</dbReference>
<dbReference type="Pfam" id="PF05359">
    <property type="entry name" value="DUF748"/>
    <property type="match status" value="1"/>
</dbReference>
<comment type="caution">
    <text evidence="3">The sequence shown here is derived from an EMBL/GenBank/DDBJ whole genome shotgun (WGS) entry which is preliminary data.</text>
</comment>
<dbReference type="InterPro" id="IPR006665">
    <property type="entry name" value="OmpA-like"/>
</dbReference>
<name>A0A501WQD1_9GAMM</name>
<evidence type="ECO:0000256" key="1">
    <source>
        <dbReference type="PROSITE-ProRule" id="PRU00473"/>
    </source>
</evidence>
<dbReference type="InterPro" id="IPR008023">
    <property type="entry name" value="DUF748"/>
</dbReference>
<dbReference type="EMBL" id="VFRR01000015">
    <property type="protein sequence ID" value="TPE51558.1"/>
    <property type="molecule type" value="Genomic_DNA"/>
</dbReference>
<keyword evidence="1" id="KW-0472">Membrane</keyword>
<accession>A0A501WQD1</accession>
<evidence type="ECO:0000313" key="4">
    <source>
        <dbReference type="Proteomes" id="UP000315901"/>
    </source>
</evidence>